<dbReference type="InterPro" id="IPR050266">
    <property type="entry name" value="AB_hydrolase_sf"/>
</dbReference>
<feature type="transmembrane region" description="Helical" evidence="1">
    <location>
        <begin position="12"/>
        <end position="35"/>
    </location>
</feature>
<dbReference type="Gene3D" id="3.40.50.1820">
    <property type="entry name" value="alpha/beta hydrolase"/>
    <property type="match status" value="1"/>
</dbReference>
<dbReference type="InterPro" id="IPR000073">
    <property type="entry name" value="AB_hydrolase_1"/>
</dbReference>
<dbReference type="EMBL" id="RQHV01000036">
    <property type="protein sequence ID" value="TGN11853.1"/>
    <property type="molecule type" value="Genomic_DNA"/>
</dbReference>
<dbReference type="SUPFAM" id="SSF53474">
    <property type="entry name" value="alpha/beta-Hydrolases"/>
    <property type="match status" value="1"/>
</dbReference>
<comment type="caution">
    <text evidence="3">The sequence shown here is derived from an EMBL/GenBank/DDBJ whole genome shotgun (WGS) entry which is preliminary data.</text>
</comment>
<keyword evidence="1" id="KW-0812">Transmembrane</keyword>
<sequence>MQMKWTRTNSVRIFVSGWVVSIFAVVFANIAVEAFPHTRGLGFFSDLRYALITPLCFLSAILSAFLYEILVSRYERAKRIFATILFIFAGMILLLLSLIGPPGLALASGFAVMIVTIFMAFLIPKFAERKEIPLSFLRIVGIVLLSLIEVVAWFGAVSSERMNQQNVQAVGFEIPRGMFDVDHKYIDLPSGARIHYVDEGKGETILFLHGNPAWSFQWRDLILGLRNSYRCVTLDYPGFGFSEGSAGFGFTPREQSLVVEEFINQLELRNITLVMQDWGGPIGLGFAGRHPELVRQVVLGSTWAWQTPTGTPRGRFSQIAGGPIGEFVQMNFNGFARLGITNGIVRKLPPEVLDTYVRPFRPLSRRGIAAFYPGQITSATEYFAEVENGLSKLTDKQALIFWALQDAGFPHEDLIRFQKTFSKNKTIEFPDANHFFFEDTAEEMISEIREFMEGGK</sequence>
<protein>
    <submittedName>
        <fullName evidence="3">Alpha/beta fold hydrolase</fullName>
    </submittedName>
</protein>
<evidence type="ECO:0000256" key="1">
    <source>
        <dbReference type="SAM" id="Phobius"/>
    </source>
</evidence>
<accession>A0A4R9LS83</accession>
<feature type="transmembrane region" description="Helical" evidence="1">
    <location>
        <begin position="47"/>
        <end position="67"/>
    </location>
</feature>
<dbReference type="AlphaFoldDB" id="A0A4R9LS83"/>
<organism evidence="3 4">
    <name type="scientific">Leptospira ilyithenensis</name>
    <dbReference type="NCBI Taxonomy" id="2484901"/>
    <lineage>
        <taxon>Bacteria</taxon>
        <taxon>Pseudomonadati</taxon>
        <taxon>Spirochaetota</taxon>
        <taxon>Spirochaetia</taxon>
        <taxon>Leptospirales</taxon>
        <taxon>Leptospiraceae</taxon>
        <taxon>Leptospira</taxon>
    </lineage>
</organism>
<feature type="transmembrane region" description="Helical" evidence="1">
    <location>
        <begin position="105"/>
        <end position="123"/>
    </location>
</feature>
<dbReference type="PANTHER" id="PTHR43798:SF24">
    <property type="entry name" value="CIS-3-ALKYL-4-ALKYLOXETAN-2-ONE DECARBOXYLASE"/>
    <property type="match status" value="1"/>
</dbReference>
<dbReference type="OrthoDB" id="9797695at2"/>
<evidence type="ECO:0000313" key="4">
    <source>
        <dbReference type="Proteomes" id="UP000298264"/>
    </source>
</evidence>
<dbReference type="PRINTS" id="PR00111">
    <property type="entry name" value="ABHYDROLASE"/>
</dbReference>
<evidence type="ECO:0000313" key="3">
    <source>
        <dbReference type="EMBL" id="TGN11853.1"/>
    </source>
</evidence>
<evidence type="ECO:0000259" key="2">
    <source>
        <dbReference type="Pfam" id="PF00561"/>
    </source>
</evidence>
<dbReference type="Proteomes" id="UP000298264">
    <property type="component" value="Unassembled WGS sequence"/>
</dbReference>
<keyword evidence="3" id="KW-0378">Hydrolase</keyword>
<dbReference type="GO" id="GO:0016020">
    <property type="term" value="C:membrane"/>
    <property type="evidence" value="ECO:0007669"/>
    <property type="project" value="TreeGrafter"/>
</dbReference>
<dbReference type="InterPro" id="IPR029058">
    <property type="entry name" value="AB_hydrolase_fold"/>
</dbReference>
<dbReference type="PANTHER" id="PTHR43798">
    <property type="entry name" value="MONOACYLGLYCEROL LIPASE"/>
    <property type="match status" value="1"/>
</dbReference>
<feature type="transmembrane region" description="Helical" evidence="1">
    <location>
        <begin position="135"/>
        <end position="156"/>
    </location>
</feature>
<feature type="transmembrane region" description="Helical" evidence="1">
    <location>
        <begin position="79"/>
        <end position="99"/>
    </location>
</feature>
<feature type="domain" description="AB hydrolase-1" evidence="2">
    <location>
        <begin position="204"/>
        <end position="439"/>
    </location>
</feature>
<keyword evidence="1" id="KW-0472">Membrane</keyword>
<keyword evidence="4" id="KW-1185">Reference proteome</keyword>
<keyword evidence="1" id="KW-1133">Transmembrane helix</keyword>
<reference evidence="3" key="1">
    <citation type="journal article" date="2019" name="PLoS Negl. Trop. Dis.">
        <title>Revisiting the worldwide diversity of Leptospira species in the environment.</title>
        <authorList>
            <person name="Vincent A.T."/>
            <person name="Schiettekatte O."/>
            <person name="Bourhy P."/>
            <person name="Veyrier F.J."/>
            <person name="Picardeau M."/>
        </authorList>
    </citation>
    <scope>NUCLEOTIDE SEQUENCE [LARGE SCALE GENOMIC DNA]</scope>
    <source>
        <strain evidence="3">201400974</strain>
    </source>
</reference>
<gene>
    <name evidence="3" type="ORF">EHS11_04910</name>
</gene>
<proteinExistence type="predicted"/>
<name>A0A4R9LS83_9LEPT</name>
<dbReference type="Pfam" id="PF00561">
    <property type="entry name" value="Abhydrolase_1"/>
    <property type="match status" value="1"/>
</dbReference>
<dbReference type="GO" id="GO:0016787">
    <property type="term" value="F:hydrolase activity"/>
    <property type="evidence" value="ECO:0007669"/>
    <property type="project" value="UniProtKB-KW"/>
</dbReference>